<dbReference type="EMBL" id="RJKX01000013">
    <property type="protein sequence ID" value="ROQ00293.1"/>
    <property type="molecule type" value="Genomic_DNA"/>
</dbReference>
<dbReference type="GO" id="GO:0006003">
    <property type="term" value="P:fructose 2,6-bisphosphate metabolic process"/>
    <property type="evidence" value="ECO:0007669"/>
    <property type="project" value="InterPro"/>
</dbReference>
<keyword evidence="1" id="KW-0324">Glycolysis</keyword>
<dbReference type="AlphaFoldDB" id="A0A3N1M9D4"/>
<dbReference type="GO" id="GO:0016791">
    <property type="term" value="F:phosphatase activity"/>
    <property type="evidence" value="ECO:0007669"/>
    <property type="project" value="TreeGrafter"/>
</dbReference>
<evidence type="ECO:0000256" key="2">
    <source>
        <dbReference type="ARBA" id="ARBA00023235"/>
    </source>
</evidence>
<feature type="active site" description="Tele-phosphohistidine intermediate" evidence="3">
    <location>
        <position position="41"/>
    </location>
</feature>
<dbReference type="RefSeq" id="WP_170216444.1">
    <property type="nucleotide sequence ID" value="NZ_AP019700.1"/>
</dbReference>
<dbReference type="GO" id="GO:0005737">
    <property type="term" value="C:cytoplasm"/>
    <property type="evidence" value="ECO:0007669"/>
    <property type="project" value="TreeGrafter"/>
</dbReference>
<dbReference type="InterPro" id="IPR003094">
    <property type="entry name" value="6Pfruct_kin"/>
</dbReference>
<keyword evidence="6" id="KW-1185">Reference proteome</keyword>
<organism evidence="5 6">
    <name type="scientific">Stella humosa</name>
    <dbReference type="NCBI Taxonomy" id="94"/>
    <lineage>
        <taxon>Bacteria</taxon>
        <taxon>Pseudomonadati</taxon>
        <taxon>Pseudomonadota</taxon>
        <taxon>Alphaproteobacteria</taxon>
        <taxon>Rhodospirillales</taxon>
        <taxon>Stellaceae</taxon>
        <taxon>Stella</taxon>
    </lineage>
</organism>
<dbReference type="SUPFAM" id="SSF53254">
    <property type="entry name" value="Phosphoglycerate mutase-like"/>
    <property type="match status" value="1"/>
</dbReference>
<evidence type="ECO:0000313" key="5">
    <source>
        <dbReference type="EMBL" id="ROQ00293.1"/>
    </source>
</evidence>
<dbReference type="SMART" id="SM00855">
    <property type="entry name" value="PGAM"/>
    <property type="match status" value="1"/>
</dbReference>
<dbReference type="PROSITE" id="PS00175">
    <property type="entry name" value="PG_MUTASE"/>
    <property type="match status" value="1"/>
</dbReference>
<evidence type="ECO:0000256" key="4">
    <source>
        <dbReference type="PIRSR" id="PIRSR613078-2"/>
    </source>
</evidence>
<dbReference type="InterPro" id="IPR013078">
    <property type="entry name" value="His_Pase_superF_clade-1"/>
</dbReference>
<dbReference type="PRINTS" id="PR00991">
    <property type="entry name" value="6PFRUCTKNASE"/>
</dbReference>
<dbReference type="CDD" id="cd07067">
    <property type="entry name" value="HP_PGM_like"/>
    <property type="match status" value="1"/>
</dbReference>
<dbReference type="Gene3D" id="3.40.50.1240">
    <property type="entry name" value="Phosphoglycerate mutase-like"/>
    <property type="match status" value="1"/>
</dbReference>
<keyword evidence="2" id="KW-0413">Isomerase</keyword>
<dbReference type="InterPro" id="IPR029033">
    <property type="entry name" value="His_PPase_superfam"/>
</dbReference>
<comment type="caution">
    <text evidence="5">The sequence shown here is derived from an EMBL/GenBank/DDBJ whole genome shotgun (WGS) entry which is preliminary data.</text>
</comment>
<protein>
    <submittedName>
        <fullName evidence="5">Putative phosphoglycerate mutase</fullName>
    </submittedName>
</protein>
<evidence type="ECO:0000313" key="6">
    <source>
        <dbReference type="Proteomes" id="UP000278222"/>
    </source>
</evidence>
<dbReference type="PANTHER" id="PTHR48100">
    <property type="entry name" value="BROAD-SPECIFICITY PHOSPHATASE YOR283W-RELATED"/>
    <property type="match status" value="1"/>
</dbReference>
<evidence type="ECO:0000256" key="1">
    <source>
        <dbReference type="ARBA" id="ARBA00023152"/>
    </source>
</evidence>
<accession>A0A3N1M9D4</accession>
<proteinExistence type="predicted"/>
<dbReference type="Proteomes" id="UP000278222">
    <property type="component" value="Unassembled WGS sequence"/>
</dbReference>
<feature type="binding site" evidence="4">
    <location>
        <position position="94"/>
    </location>
    <ligand>
        <name>substrate</name>
    </ligand>
</feature>
<sequence>MQVSLTAGSLAAGSLAGDPAAAPLLTRIETRPGAVVWLVRHGETEWNAQRRLQGQHDSPLTPRGQRQALAIADLLARTLGKRPPVRLVSSPLGRTRATMAPIAAALDLPVDYDPRLMEIGLGAWEGMTWDEIEAAFPGALDGATSHERFFRPPGGETHAAMMARLGGWLAEVDGPTIAVSHGFSGRVLRGLYGGLDPLAALDQPQPQDGLFCLRDGDMEFLQAMLEDDLGN</sequence>
<dbReference type="GO" id="GO:0005524">
    <property type="term" value="F:ATP binding"/>
    <property type="evidence" value="ECO:0007669"/>
    <property type="project" value="InterPro"/>
</dbReference>
<dbReference type="InterPro" id="IPR050275">
    <property type="entry name" value="PGM_Phosphatase"/>
</dbReference>
<feature type="binding site" evidence="4">
    <location>
        <begin position="40"/>
        <end position="47"/>
    </location>
    <ligand>
        <name>substrate</name>
    </ligand>
</feature>
<reference evidence="5 6" key="1">
    <citation type="submission" date="2018-11" db="EMBL/GenBank/DDBJ databases">
        <title>Genomic Encyclopedia of Type Strains, Phase IV (KMG-IV): sequencing the most valuable type-strain genomes for metagenomic binning, comparative biology and taxonomic classification.</title>
        <authorList>
            <person name="Goeker M."/>
        </authorList>
    </citation>
    <scope>NUCLEOTIDE SEQUENCE [LARGE SCALE GENOMIC DNA]</scope>
    <source>
        <strain evidence="5 6">DSM 5900</strain>
    </source>
</reference>
<name>A0A3N1M9D4_9PROT</name>
<dbReference type="InterPro" id="IPR001345">
    <property type="entry name" value="PG/BPGM_mutase_AS"/>
</dbReference>
<dbReference type="Pfam" id="PF00300">
    <property type="entry name" value="His_Phos_1"/>
    <property type="match status" value="1"/>
</dbReference>
<gene>
    <name evidence="5" type="ORF">EDC65_2089</name>
</gene>
<feature type="active site" description="Proton donor/acceptor" evidence="3">
    <location>
        <position position="118"/>
    </location>
</feature>
<dbReference type="PANTHER" id="PTHR48100:SF1">
    <property type="entry name" value="HISTIDINE PHOSPHATASE FAMILY PROTEIN-RELATED"/>
    <property type="match status" value="1"/>
</dbReference>
<evidence type="ECO:0000256" key="3">
    <source>
        <dbReference type="PIRSR" id="PIRSR613078-1"/>
    </source>
</evidence>